<protein>
    <recommendedName>
        <fullName evidence="5">Transmembrane protein</fullName>
    </recommendedName>
</protein>
<dbReference type="AlphaFoldDB" id="A0A9P1MEB9"/>
<keyword evidence="2" id="KW-0472">Membrane</keyword>
<evidence type="ECO:0008006" key="5">
    <source>
        <dbReference type="Google" id="ProtNLM"/>
    </source>
</evidence>
<sequence>MGVIQPPPPEATLAARQATVEQILTQTITRSSTTFTTYVTLGGPSPDAFSSAAYQTPAPVPSPFPTIITDAQPEPEPVLSSGEIGAILGSIFAFVIAGLIVWACVIPKLRRRQQQQVDDDDDDDDHHHGCSGCRDCRPPPRGPHPTSPHVYREPRRSSGASHDFGTRVYVERTPWAHYQQAKILRGAPNPREVAVRSTTTTMFSHIPRTKTPPAGYFLNRG</sequence>
<organism evidence="3 4">
    <name type="scientific">Parascedosporium putredinis</name>
    <dbReference type="NCBI Taxonomy" id="1442378"/>
    <lineage>
        <taxon>Eukaryota</taxon>
        <taxon>Fungi</taxon>
        <taxon>Dikarya</taxon>
        <taxon>Ascomycota</taxon>
        <taxon>Pezizomycotina</taxon>
        <taxon>Sordariomycetes</taxon>
        <taxon>Hypocreomycetidae</taxon>
        <taxon>Microascales</taxon>
        <taxon>Microascaceae</taxon>
        <taxon>Parascedosporium</taxon>
    </lineage>
</organism>
<feature type="transmembrane region" description="Helical" evidence="2">
    <location>
        <begin position="84"/>
        <end position="106"/>
    </location>
</feature>
<keyword evidence="4" id="KW-1185">Reference proteome</keyword>
<keyword evidence="2" id="KW-1133">Transmembrane helix</keyword>
<evidence type="ECO:0000256" key="1">
    <source>
        <dbReference type="SAM" id="MobiDB-lite"/>
    </source>
</evidence>
<keyword evidence="2" id="KW-0812">Transmembrane</keyword>
<comment type="caution">
    <text evidence="3">The sequence shown here is derived from an EMBL/GenBank/DDBJ whole genome shotgun (WGS) entry which is preliminary data.</text>
</comment>
<feature type="region of interest" description="Disordered" evidence="1">
    <location>
        <begin position="116"/>
        <end position="164"/>
    </location>
</feature>
<accession>A0A9P1MEB9</accession>
<name>A0A9P1MEB9_9PEZI</name>
<dbReference type="EMBL" id="CALLCH030000016">
    <property type="protein sequence ID" value="CAI4217618.1"/>
    <property type="molecule type" value="Genomic_DNA"/>
</dbReference>
<gene>
    <name evidence="3" type="ORF">PPNO1_LOCUS7223</name>
</gene>
<evidence type="ECO:0000313" key="3">
    <source>
        <dbReference type="EMBL" id="CAI4217618.1"/>
    </source>
</evidence>
<evidence type="ECO:0000256" key="2">
    <source>
        <dbReference type="SAM" id="Phobius"/>
    </source>
</evidence>
<proteinExistence type="predicted"/>
<dbReference type="Proteomes" id="UP000838763">
    <property type="component" value="Unassembled WGS sequence"/>
</dbReference>
<evidence type="ECO:0000313" key="4">
    <source>
        <dbReference type="Proteomes" id="UP000838763"/>
    </source>
</evidence>
<reference evidence="3" key="1">
    <citation type="submission" date="2022-11" db="EMBL/GenBank/DDBJ databases">
        <authorList>
            <person name="Scott C."/>
            <person name="Bruce N."/>
        </authorList>
    </citation>
    <scope>NUCLEOTIDE SEQUENCE</scope>
</reference>